<protein>
    <recommendedName>
        <fullName evidence="4">Acyltransferase 3 domain-containing protein</fullName>
    </recommendedName>
</protein>
<feature type="transmembrane region" description="Helical" evidence="1">
    <location>
        <begin position="179"/>
        <end position="200"/>
    </location>
</feature>
<feature type="transmembrane region" description="Helical" evidence="1">
    <location>
        <begin position="110"/>
        <end position="134"/>
    </location>
</feature>
<dbReference type="PANTHER" id="PTHR37312">
    <property type="entry name" value="MEMBRANE-BOUND ACYLTRANSFERASE YKRP-RELATED"/>
    <property type="match status" value="1"/>
</dbReference>
<dbReference type="RefSeq" id="WP_380581538.1">
    <property type="nucleotide sequence ID" value="NZ_JBHSQJ010000031.1"/>
</dbReference>
<feature type="transmembrane region" description="Helical" evidence="1">
    <location>
        <begin position="141"/>
        <end position="159"/>
    </location>
</feature>
<keyword evidence="3" id="KW-1185">Reference proteome</keyword>
<proteinExistence type="predicted"/>
<evidence type="ECO:0000313" key="3">
    <source>
        <dbReference type="Proteomes" id="UP001596174"/>
    </source>
</evidence>
<name>A0ABW1G2F1_9ACTN</name>
<organism evidence="2 3">
    <name type="scientific">Streptacidiphilus monticola</name>
    <dbReference type="NCBI Taxonomy" id="2161674"/>
    <lineage>
        <taxon>Bacteria</taxon>
        <taxon>Bacillati</taxon>
        <taxon>Actinomycetota</taxon>
        <taxon>Actinomycetes</taxon>
        <taxon>Kitasatosporales</taxon>
        <taxon>Streptomycetaceae</taxon>
        <taxon>Streptacidiphilus</taxon>
    </lineage>
</organism>
<keyword evidence="1" id="KW-1133">Transmembrane helix</keyword>
<evidence type="ECO:0000313" key="2">
    <source>
        <dbReference type="EMBL" id="MFC5907281.1"/>
    </source>
</evidence>
<evidence type="ECO:0000256" key="1">
    <source>
        <dbReference type="SAM" id="Phobius"/>
    </source>
</evidence>
<dbReference type="InterPro" id="IPR052734">
    <property type="entry name" value="Nod_factor_acetyltransferase"/>
</dbReference>
<feature type="transmembrane region" description="Helical" evidence="1">
    <location>
        <begin position="73"/>
        <end position="98"/>
    </location>
</feature>
<dbReference type="PANTHER" id="PTHR37312:SF1">
    <property type="entry name" value="MEMBRANE-BOUND ACYLTRANSFERASE YKRP-RELATED"/>
    <property type="match status" value="1"/>
</dbReference>
<dbReference type="Proteomes" id="UP001596174">
    <property type="component" value="Unassembled WGS sequence"/>
</dbReference>
<accession>A0ABW1G2F1</accession>
<keyword evidence="1" id="KW-0812">Transmembrane</keyword>
<reference evidence="3" key="1">
    <citation type="journal article" date="2019" name="Int. J. Syst. Evol. Microbiol.">
        <title>The Global Catalogue of Microorganisms (GCM) 10K type strain sequencing project: providing services to taxonomists for standard genome sequencing and annotation.</title>
        <authorList>
            <consortium name="The Broad Institute Genomics Platform"/>
            <consortium name="The Broad Institute Genome Sequencing Center for Infectious Disease"/>
            <person name="Wu L."/>
            <person name="Ma J."/>
        </authorList>
    </citation>
    <scope>NUCLEOTIDE SEQUENCE [LARGE SCALE GENOMIC DNA]</scope>
    <source>
        <strain evidence="3">JCM 4816</strain>
    </source>
</reference>
<comment type="caution">
    <text evidence="2">The sequence shown here is derived from an EMBL/GenBank/DDBJ whole genome shotgun (WGS) entry which is preliminary data.</text>
</comment>
<keyword evidence="1" id="KW-0472">Membrane</keyword>
<dbReference type="EMBL" id="JBHSQJ010000031">
    <property type="protein sequence ID" value="MFC5907281.1"/>
    <property type="molecule type" value="Genomic_DNA"/>
</dbReference>
<gene>
    <name evidence="2" type="ORF">ACFP3V_08620</name>
</gene>
<sequence length="218" mass="22942">MRVAGGYEDLGRAEDRTDPATATAISLAAGALPLTPELSVGRTLEFLPFFVAGLTLRPEAISWLRESRVLKAVALPLLAVGAFAAYVVAPSLGLGWLYRSGGASGLHASYLHWAAQSLAINVTGAVLGAAFLALVPRGRSWVSGLGVASMCAFLLHPFLQRWLIQQGVYGTGFVHTALGQLALTAGAALAALLLCSPPIAKIAKPFMEPRMAWFFRQG</sequence>
<evidence type="ECO:0008006" key="4">
    <source>
        <dbReference type="Google" id="ProtNLM"/>
    </source>
</evidence>